<keyword evidence="4" id="KW-1185">Reference proteome</keyword>
<dbReference type="InterPro" id="IPR032466">
    <property type="entry name" value="Metal_Hydrolase"/>
</dbReference>
<evidence type="ECO:0000259" key="2">
    <source>
        <dbReference type="Pfam" id="PF04909"/>
    </source>
</evidence>
<proteinExistence type="predicted"/>
<dbReference type="Pfam" id="PF04909">
    <property type="entry name" value="Amidohydro_2"/>
    <property type="match status" value="1"/>
</dbReference>
<name>A0A8B2NPS6_9HYPH</name>
<dbReference type="InterPro" id="IPR052358">
    <property type="entry name" value="Aro_Compnd_Degr_Hydrolases"/>
</dbReference>
<sequence>MKNEGRPPMDPASASPAPRLVHGKPLCAPPLASSKRPHASIPAGGWDAHCHLFGALDRYLPADSATHVAPEATLADYRALLDRLGLAKGVFVTSTVYGTDNRLLIEALKEANGADTAAGWLRGIAVIDSTVSDAALRDMHEAGVRGFRINLMRETGGAHFSGGVGREHLAPLAARVKDMGWHAQLWVDSALLADLRGDLARLPIPFVIDHFGRTQAARGADDPGFSLLCEMLAAGEAYAKISGAYRISNNAPHYPDVAPMAAKIVAAGPTRLVWGTDWPHPNHAGIMPDDADLLDVLASWCEGDAAALKAILVDTPTTLYA</sequence>
<organism evidence="3 4">
    <name type="scientific">Acuticoccus sediminis</name>
    <dbReference type="NCBI Taxonomy" id="2184697"/>
    <lineage>
        <taxon>Bacteria</taxon>
        <taxon>Pseudomonadati</taxon>
        <taxon>Pseudomonadota</taxon>
        <taxon>Alphaproteobacteria</taxon>
        <taxon>Hyphomicrobiales</taxon>
        <taxon>Amorphaceae</taxon>
        <taxon>Acuticoccus</taxon>
    </lineage>
</organism>
<dbReference type="SUPFAM" id="SSF51556">
    <property type="entry name" value="Metallo-dependent hydrolases"/>
    <property type="match status" value="1"/>
</dbReference>
<dbReference type="InterPro" id="IPR006680">
    <property type="entry name" value="Amidohydro-rel"/>
</dbReference>
<dbReference type="AlphaFoldDB" id="A0A8B2NPS6"/>
<keyword evidence="3" id="KW-0378">Hydrolase</keyword>
<evidence type="ECO:0000313" key="4">
    <source>
        <dbReference type="Proteomes" id="UP000249590"/>
    </source>
</evidence>
<dbReference type="Gene3D" id="3.20.20.140">
    <property type="entry name" value="Metal-dependent hydrolases"/>
    <property type="match status" value="1"/>
</dbReference>
<protein>
    <submittedName>
        <fullName evidence="3">Hydrolase</fullName>
    </submittedName>
</protein>
<comment type="caution">
    <text evidence="3">The sequence shown here is derived from an EMBL/GenBank/DDBJ whole genome shotgun (WGS) entry which is preliminary data.</text>
</comment>
<dbReference type="GO" id="GO:0016787">
    <property type="term" value="F:hydrolase activity"/>
    <property type="evidence" value="ECO:0007669"/>
    <property type="project" value="UniProtKB-KW"/>
</dbReference>
<reference evidence="3 4" key="1">
    <citation type="submission" date="2018-05" db="EMBL/GenBank/DDBJ databases">
        <title>Acuticoccus sediminis sp. nov., isolated from deep-sea sediment of Indian Ocean.</title>
        <authorList>
            <person name="Liu X."/>
            <person name="Lai Q."/>
            <person name="Du Y."/>
            <person name="Sun F."/>
            <person name="Zhang X."/>
            <person name="Wang S."/>
            <person name="Shao Z."/>
        </authorList>
    </citation>
    <scope>NUCLEOTIDE SEQUENCE [LARGE SCALE GENOMIC DNA]</scope>
    <source>
        <strain evidence="3 4">PTG4-2</strain>
    </source>
</reference>
<accession>A0A8B2NPS6</accession>
<dbReference type="EMBL" id="QHHQ01000002">
    <property type="protein sequence ID" value="RAI01885.1"/>
    <property type="molecule type" value="Genomic_DNA"/>
</dbReference>
<evidence type="ECO:0000256" key="1">
    <source>
        <dbReference type="SAM" id="MobiDB-lite"/>
    </source>
</evidence>
<gene>
    <name evidence="3" type="ORF">DLJ53_10830</name>
</gene>
<evidence type="ECO:0000313" key="3">
    <source>
        <dbReference type="EMBL" id="RAI01885.1"/>
    </source>
</evidence>
<dbReference type="PANTHER" id="PTHR35563">
    <property type="entry name" value="BARREL METAL-DEPENDENT HYDROLASE, PUTATIVE (AFU_ORTHOLOGUE AFUA_1G16240)-RELATED"/>
    <property type="match status" value="1"/>
</dbReference>
<feature type="region of interest" description="Disordered" evidence="1">
    <location>
        <begin position="1"/>
        <end position="20"/>
    </location>
</feature>
<dbReference type="Proteomes" id="UP000249590">
    <property type="component" value="Unassembled WGS sequence"/>
</dbReference>
<feature type="domain" description="Amidohydrolase-related" evidence="2">
    <location>
        <begin position="46"/>
        <end position="320"/>
    </location>
</feature>
<dbReference type="PANTHER" id="PTHR35563:SF2">
    <property type="entry name" value="BARREL METAL-DEPENDENT HYDROLASE, PUTATIVE (AFU_ORTHOLOGUE AFUA_1G16240)-RELATED"/>
    <property type="match status" value="1"/>
</dbReference>